<proteinExistence type="predicted"/>
<sequence>MFVAGGHTSIRHRLSQFMPAGDGYKAPVSRLFRPQPGLSKHIPYVVLLFSVHPKPALQSNASSNQNLSDYPRTPRRTPMACQFCRGKAAEVVLCDACGRNAEFTGRKLKCDGLRPSCSNCNRRGYPCVYTPVYVALHSPLDLLITHLQERTTGLDDSLILGLKASSGPLDPGT</sequence>
<dbReference type="GO" id="GO:0008270">
    <property type="term" value="F:zinc ion binding"/>
    <property type="evidence" value="ECO:0007669"/>
    <property type="project" value="InterPro"/>
</dbReference>
<dbReference type="Proteomes" id="UP000565441">
    <property type="component" value="Unassembled WGS sequence"/>
</dbReference>
<dbReference type="CDD" id="cd00067">
    <property type="entry name" value="GAL4"/>
    <property type="match status" value="1"/>
</dbReference>
<dbReference type="Pfam" id="PF00172">
    <property type="entry name" value="Zn_clus"/>
    <property type="match status" value="1"/>
</dbReference>
<accession>A0A8H5H4L2</accession>
<dbReference type="OrthoDB" id="39175at2759"/>
<dbReference type="InterPro" id="IPR036864">
    <property type="entry name" value="Zn2-C6_fun-type_DNA-bd_sf"/>
</dbReference>
<protein>
    <recommendedName>
        <fullName evidence="1">Zn(2)-C6 fungal-type domain-containing protein</fullName>
    </recommendedName>
</protein>
<keyword evidence="3" id="KW-1185">Reference proteome</keyword>
<reference evidence="2 3" key="1">
    <citation type="journal article" date="2020" name="ISME J.">
        <title>Uncovering the hidden diversity of litter-decomposition mechanisms in mushroom-forming fungi.</title>
        <authorList>
            <person name="Floudas D."/>
            <person name="Bentzer J."/>
            <person name="Ahren D."/>
            <person name="Johansson T."/>
            <person name="Persson P."/>
            <person name="Tunlid A."/>
        </authorList>
    </citation>
    <scope>NUCLEOTIDE SEQUENCE [LARGE SCALE GENOMIC DNA]</scope>
    <source>
        <strain evidence="2 3">CBS 661.87</strain>
    </source>
</reference>
<dbReference type="Gene3D" id="4.10.240.10">
    <property type="entry name" value="Zn(2)-C6 fungal-type DNA-binding domain"/>
    <property type="match status" value="1"/>
</dbReference>
<comment type="caution">
    <text evidence="2">The sequence shown here is derived from an EMBL/GenBank/DDBJ whole genome shotgun (WGS) entry which is preliminary data.</text>
</comment>
<dbReference type="InterPro" id="IPR001138">
    <property type="entry name" value="Zn2Cys6_DnaBD"/>
</dbReference>
<dbReference type="EMBL" id="JAACJP010000027">
    <property type="protein sequence ID" value="KAF5376669.1"/>
    <property type="molecule type" value="Genomic_DNA"/>
</dbReference>
<evidence type="ECO:0000313" key="2">
    <source>
        <dbReference type="EMBL" id="KAF5376669.1"/>
    </source>
</evidence>
<evidence type="ECO:0000259" key="1">
    <source>
        <dbReference type="Pfam" id="PF00172"/>
    </source>
</evidence>
<dbReference type="SUPFAM" id="SSF57701">
    <property type="entry name" value="Zn2/Cys6 DNA-binding domain"/>
    <property type="match status" value="1"/>
</dbReference>
<dbReference type="GO" id="GO:0000981">
    <property type="term" value="F:DNA-binding transcription factor activity, RNA polymerase II-specific"/>
    <property type="evidence" value="ECO:0007669"/>
    <property type="project" value="InterPro"/>
</dbReference>
<feature type="domain" description="Zn(2)-C6 fungal-type" evidence="1">
    <location>
        <begin position="105"/>
        <end position="130"/>
    </location>
</feature>
<dbReference type="AlphaFoldDB" id="A0A8H5H4L2"/>
<name>A0A8H5H4L2_9AGAR</name>
<organism evidence="2 3">
    <name type="scientific">Tricholomella constricta</name>
    <dbReference type="NCBI Taxonomy" id="117010"/>
    <lineage>
        <taxon>Eukaryota</taxon>
        <taxon>Fungi</taxon>
        <taxon>Dikarya</taxon>
        <taxon>Basidiomycota</taxon>
        <taxon>Agaricomycotina</taxon>
        <taxon>Agaricomycetes</taxon>
        <taxon>Agaricomycetidae</taxon>
        <taxon>Agaricales</taxon>
        <taxon>Tricholomatineae</taxon>
        <taxon>Lyophyllaceae</taxon>
        <taxon>Tricholomella</taxon>
    </lineage>
</organism>
<gene>
    <name evidence="2" type="ORF">D9615_007902</name>
</gene>
<evidence type="ECO:0000313" key="3">
    <source>
        <dbReference type="Proteomes" id="UP000565441"/>
    </source>
</evidence>